<protein>
    <recommendedName>
        <fullName evidence="3">Pre-mRNA-splicing factor SPF27</fullName>
    </recommendedName>
</protein>
<feature type="compositionally biased region" description="Low complexity" evidence="8">
    <location>
        <begin position="301"/>
        <end position="318"/>
    </location>
</feature>
<evidence type="ECO:0000256" key="8">
    <source>
        <dbReference type="SAM" id="MobiDB-lite"/>
    </source>
</evidence>
<gene>
    <name evidence="9" type="ORF">ONE63_009434</name>
</gene>
<name>A0AAV7XL07_9NEOP</name>
<dbReference type="Proteomes" id="UP001075354">
    <property type="component" value="Chromosome 7"/>
</dbReference>
<evidence type="ECO:0000313" key="9">
    <source>
        <dbReference type="EMBL" id="KAJ1526280.1"/>
    </source>
</evidence>
<evidence type="ECO:0000256" key="1">
    <source>
        <dbReference type="ARBA" id="ARBA00004123"/>
    </source>
</evidence>
<feature type="compositionally biased region" description="Basic and acidic residues" evidence="8">
    <location>
        <begin position="278"/>
        <end position="289"/>
    </location>
</feature>
<accession>A0AAV7XL07</accession>
<keyword evidence="7" id="KW-0539">Nucleus</keyword>
<sequence>MAGEVIVDALPYIDQGYDEAGVREAALAMIEEETRRYRPTKNYLEHLPPLNTTLFETDMMKGEWERMQQRQPVDVLSMKRYELPPPPSGKMTDIAAWTECVENSQAQLEHQATRICNLELMLEYGCEAWKSYLELLMASVAQAQKTLQALRKDIQEINWERKKAQMDGGEKLRELEATWVGLVSKNYDIEQACVTVEEEIARLQREKENALKRRRVEEERANAKRRKIEQQQQEILDRQHQEQMRQERVELERLQREQDAQQEEEQQEVEENEEQPEKEEQQEKDHEEEGATVEQNINQAESSDSQESTESQENSNESAGDGGASTENSNDREEEN</sequence>
<evidence type="ECO:0000256" key="4">
    <source>
        <dbReference type="ARBA" id="ARBA00022664"/>
    </source>
</evidence>
<keyword evidence="4" id="KW-0507">mRNA processing</keyword>
<feature type="compositionally biased region" description="Basic and acidic residues" evidence="8">
    <location>
        <begin position="235"/>
        <end position="259"/>
    </location>
</feature>
<feature type="region of interest" description="Disordered" evidence="8">
    <location>
        <begin position="216"/>
        <end position="336"/>
    </location>
</feature>
<comment type="similarity">
    <text evidence="2">Belongs to the SPF27 family.</text>
</comment>
<dbReference type="AlphaFoldDB" id="A0AAV7XL07"/>
<dbReference type="PANTHER" id="PTHR13296">
    <property type="entry name" value="BCAS2 PROTEIN"/>
    <property type="match status" value="1"/>
</dbReference>
<dbReference type="GO" id="GO:0071011">
    <property type="term" value="C:precatalytic spliceosome"/>
    <property type="evidence" value="ECO:0007669"/>
    <property type="project" value="TreeGrafter"/>
</dbReference>
<keyword evidence="6" id="KW-0508">mRNA splicing</keyword>
<reference evidence="9" key="1">
    <citation type="submission" date="2022-12" db="EMBL/GenBank/DDBJ databases">
        <title>Chromosome-level genome assembly of the bean flower thrips Megalurothrips usitatus.</title>
        <authorList>
            <person name="Ma L."/>
            <person name="Liu Q."/>
            <person name="Li H."/>
            <person name="Cai W."/>
        </authorList>
    </citation>
    <scope>NUCLEOTIDE SEQUENCE</scope>
    <source>
        <strain evidence="9">Cailab_2022a</strain>
    </source>
</reference>
<dbReference type="PANTHER" id="PTHR13296:SF0">
    <property type="entry name" value="PRE-MRNA-SPLICING FACTOR SPF27"/>
    <property type="match status" value="1"/>
</dbReference>
<dbReference type="GO" id="GO:0006397">
    <property type="term" value="P:mRNA processing"/>
    <property type="evidence" value="ECO:0007669"/>
    <property type="project" value="UniProtKB-KW"/>
</dbReference>
<proteinExistence type="inferred from homology"/>
<dbReference type="GO" id="GO:0071013">
    <property type="term" value="C:catalytic step 2 spliceosome"/>
    <property type="evidence" value="ECO:0007669"/>
    <property type="project" value="TreeGrafter"/>
</dbReference>
<evidence type="ECO:0000256" key="7">
    <source>
        <dbReference type="ARBA" id="ARBA00023242"/>
    </source>
</evidence>
<dbReference type="InterPro" id="IPR008409">
    <property type="entry name" value="SPF27"/>
</dbReference>
<dbReference type="EMBL" id="JAPTSV010000007">
    <property type="protein sequence ID" value="KAJ1526280.1"/>
    <property type="molecule type" value="Genomic_DNA"/>
</dbReference>
<comment type="subcellular location">
    <subcellularLocation>
        <location evidence="1">Nucleus</location>
    </subcellularLocation>
</comment>
<keyword evidence="10" id="KW-1185">Reference proteome</keyword>
<evidence type="ECO:0000313" key="10">
    <source>
        <dbReference type="Proteomes" id="UP001075354"/>
    </source>
</evidence>
<evidence type="ECO:0000256" key="6">
    <source>
        <dbReference type="ARBA" id="ARBA00023187"/>
    </source>
</evidence>
<evidence type="ECO:0000256" key="2">
    <source>
        <dbReference type="ARBA" id="ARBA00010788"/>
    </source>
</evidence>
<evidence type="ECO:0000256" key="3">
    <source>
        <dbReference type="ARBA" id="ARBA00014158"/>
    </source>
</evidence>
<dbReference type="GO" id="GO:0000974">
    <property type="term" value="C:Prp19 complex"/>
    <property type="evidence" value="ECO:0007669"/>
    <property type="project" value="TreeGrafter"/>
</dbReference>
<organism evidence="9 10">
    <name type="scientific">Megalurothrips usitatus</name>
    <name type="common">bean blossom thrips</name>
    <dbReference type="NCBI Taxonomy" id="439358"/>
    <lineage>
        <taxon>Eukaryota</taxon>
        <taxon>Metazoa</taxon>
        <taxon>Ecdysozoa</taxon>
        <taxon>Arthropoda</taxon>
        <taxon>Hexapoda</taxon>
        <taxon>Insecta</taxon>
        <taxon>Pterygota</taxon>
        <taxon>Neoptera</taxon>
        <taxon>Paraneoptera</taxon>
        <taxon>Thysanoptera</taxon>
        <taxon>Terebrantia</taxon>
        <taxon>Thripoidea</taxon>
        <taxon>Thripidae</taxon>
        <taxon>Megalurothrips</taxon>
    </lineage>
</organism>
<comment type="caution">
    <text evidence="9">The sequence shown here is derived from an EMBL/GenBank/DDBJ whole genome shotgun (WGS) entry which is preliminary data.</text>
</comment>
<feature type="compositionally biased region" description="Acidic residues" evidence="8">
    <location>
        <begin position="260"/>
        <end position="277"/>
    </location>
</feature>
<keyword evidence="5" id="KW-0747">Spliceosome</keyword>
<dbReference type="Pfam" id="PF05700">
    <property type="entry name" value="BCAS2"/>
    <property type="match status" value="1"/>
</dbReference>
<evidence type="ECO:0000256" key="5">
    <source>
        <dbReference type="ARBA" id="ARBA00022728"/>
    </source>
</evidence>
<dbReference type="GO" id="GO:0008380">
    <property type="term" value="P:RNA splicing"/>
    <property type="evidence" value="ECO:0007669"/>
    <property type="project" value="UniProtKB-KW"/>
</dbReference>